<evidence type="ECO:0000256" key="1">
    <source>
        <dbReference type="SAM" id="MobiDB-lite"/>
    </source>
</evidence>
<evidence type="ECO:0000313" key="3">
    <source>
        <dbReference type="EMBL" id="CEK66278.1"/>
    </source>
</evidence>
<proteinExistence type="predicted"/>
<organism evidence="3">
    <name type="scientific">Arion vulgaris</name>
    <dbReference type="NCBI Taxonomy" id="1028688"/>
    <lineage>
        <taxon>Eukaryota</taxon>
        <taxon>Metazoa</taxon>
        <taxon>Spiralia</taxon>
        <taxon>Lophotrochozoa</taxon>
        <taxon>Mollusca</taxon>
        <taxon>Gastropoda</taxon>
        <taxon>Heterobranchia</taxon>
        <taxon>Euthyneura</taxon>
        <taxon>Panpulmonata</taxon>
        <taxon>Eupulmonata</taxon>
        <taxon>Stylommatophora</taxon>
        <taxon>Helicina</taxon>
        <taxon>Arionoidea</taxon>
        <taxon>Arionidae</taxon>
        <taxon>Arion</taxon>
    </lineage>
</organism>
<feature type="non-terminal residue" evidence="3">
    <location>
        <position position="384"/>
    </location>
</feature>
<gene>
    <name evidence="3" type="primary">ORF58008</name>
</gene>
<dbReference type="InterPro" id="IPR009607">
    <property type="entry name" value="Enhancer_polycomb_C"/>
</dbReference>
<feature type="non-terminal residue" evidence="3">
    <location>
        <position position="1"/>
    </location>
</feature>
<name>A0A0B6ZCM5_9EUPU</name>
<feature type="region of interest" description="Disordered" evidence="1">
    <location>
        <begin position="192"/>
        <end position="223"/>
    </location>
</feature>
<reference evidence="3" key="1">
    <citation type="submission" date="2014-12" db="EMBL/GenBank/DDBJ databases">
        <title>Insight into the proteome of Arion vulgaris.</title>
        <authorList>
            <person name="Aradska J."/>
            <person name="Bulat T."/>
            <person name="Smidak R."/>
            <person name="Sarate P."/>
            <person name="Gangsoo J."/>
            <person name="Sialana F."/>
            <person name="Bilban M."/>
            <person name="Lubec G."/>
        </authorList>
    </citation>
    <scope>NUCLEOTIDE SEQUENCE</scope>
    <source>
        <tissue evidence="3">Skin</tissue>
    </source>
</reference>
<dbReference type="AlphaFoldDB" id="A0A0B6ZCM5"/>
<feature type="domain" description="Enhancer of polycomb C-terminal" evidence="2">
    <location>
        <begin position="231"/>
        <end position="357"/>
    </location>
</feature>
<accession>A0A0B6ZCM5</accession>
<dbReference type="Pfam" id="PF06752">
    <property type="entry name" value="E_Pc_C"/>
    <property type="match status" value="1"/>
</dbReference>
<sequence>PTFVAPFALNSHGEWVQTCKGEELVPVRKKRQYRKRKQAQQSQILPHAIFQQQHSVGVVDIVDSSDEDLLSPTLSQSEHEDESDPDGIFAFKRRKNCHYHQPMQSGYGNWPWHGAKDGGKGDKRFSFSLTSLPTGCMGYARRRIGRGGRVIFDRASTPWDDVLERLDFGSTYHQSSVYYDYIIYVRDNKIPHYRPKSPPPKDTCPSAGSSNGPRGGANDVGVSGRHLSEFDFESFQSHQEQLLEMQREQQQRLFTEDDHDTAVVLDLEPMLHQSNPGSHFTLDLASAEFAVRALVDSPDITALSEESTSSNIGPASSSPLGNRTGLQQLNFSLVNKIGDSSSTNGANGKTIANSLASIKSPLQSDSSLVTKLPIISSSVLTPSL</sequence>
<evidence type="ECO:0000259" key="2">
    <source>
        <dbReference type="Pfam" id="PF06752"/>
    </source>
</evidence>
<dbReference type="EMBL" id="HACG01019413">
    <property type="protein sequence ID" value="CEK66278.1"/>
    <property type="molecule type" value="Transcribed_RNA"/>
</dbReference>
<protein>
    <recommendedName>
        <fullName evidence="2">Enhancer of polycomb C-terminal domain-containing protein</fullName>
    </recommendedName>
</protein>